<keyword evidence="1" id="KW-0812">Transmembrane</keyword>
<evidence type="ECO:0008006" key="4">
    <source>
        <dbReference type="Google" id="ProtNLM"/>
    </source>
</evidence>
<name>A0A1G1ZL65_9BACT</name>
<evidence type="ECO:0000313" key="2">
    <source>
        <dbReference type="EMBL" id="OGY64876.1"/>
    </source>
</evidence>
<organism evidence="2 3">
    <name type="scientific">Candidatus Harrisonbacteria bacterium RIFCSPHIGHO2_12_FULL_48_16</name>
    <dbReference type="NCBI Taxonomy" id="1798405"/>
    <lineage>
        <taxon>Bacteria</taxon>
        <taxon>Candidatus Harrisoniibacteriota</taxon>
    </lineage>
</organism>
<keyword evidence="1" id="KW-0472">Membrane</keyword>
<sequence length="148" mass="16055">MKKSNFFVLLLIVLSAVLLQNTGFLNVYGVKPNLVMAVLISISFFAADLASYIFLAVAALVGLKFRAGFEIESLIIIGLSLASFVMGRRLQWKPFINNAVLIGVGTILFYLLAAPGFIASNLPIVLGELVYNVILGTIIFKIFESSHG</sequence>
<evidence type="ECO:0000256" key="1">
    <source>
        <dbReference type="SAM" id="Phobius"/>
    </source>
</evidence>
<keyword evidence="1" id="KW-1133">Transmembrane helix</keyword>
<feature type="transmembrane region" description="Helical" evidence="1">
    <location>
        <begin position="6"/>
        <end position="27"/>
    </location>
</feature>
<reference evidence="2 3" key="1">
    <citation type="journal article" date="2016" name="Nat. Commun.">
        <title>Thousands of microbial genomes shed light on interconnected biogeochemical processes in an aquifer system.</title>
        <authorList>
            <person name="Anantharaman K."/>
            <person name="Brown C.T."/>
            <person name="Hug L.A."/>
            <person name="Sharon I."/>
            <person name="Castelle C.J."/>
            <person name="Probst A.J."/>
            <person name="Thomas B.C."/>
            <person name="Singh A."/>
            <person name="Wilkins M.J."/>
            <person name="Karaoz U."/>
            <person name="Brodie E.L."/>
            <person name="Williams K.H."/>
            <person name="Hubbard S.S."/>
            <person name="Banfield J.F."/>
        </authorList>
    </citation>
    <scope>NUCLEOTIDE SEQUENCE [LARGE SCALE GENOMIC DNA]</scope>
</reference>
<feature type="transmembrane region" description="Helical" evidence="1">
    <location>
        <begin position="99"/>
        <end position="118"/>
    </location>
</feature>
<dbReference type="EMBL" id="MHJH01000011">
    <property type="protein sequence ID" value="OGY64876.1"/>
    <property type="molecule type" value="Genomic_DNA"/>
</dbReference>
<feature type="transmembrane region" description="Helical" evidence="1">
    <location>
        <begin position="124"/>
        <end position="143"/>
    </location>
</feature>
<gene>
    <name evidence="2" type="ORF">A3E64_00495</name>
</gene>
<comment type="caution">
    <text evidence="2">The sequence shown here is derived from an EMBL/GenBank/DDBJ whole genome shotgun (WGS) entry which is preliminary data.</text>
</comment>
<dbReference type="Proteomes" id="UP000177174">
    <property type="component" value="Unassembled WGS sequence"/>
</dbReference>
<proteinExistence type="predicted"/>
<dbReference type="AlphaFoldDB" id="A0A1G1ZL65"/>
<dbReference type="STRING" id="1798405.A3E64_00495"/>
<feature type="transmembrane region" description="Helical" evidence="1">
    <location>
        <begin position="34"/>
        <end position="61"/>
    </location>
</feature>
<protein>
    <recommendedName>
        <fullName evidence="4">Rod shape-determining protein MreD</fullName>
    </recommendedName>
</protein>
<accession>A0A1G1ZL65</accession>
<evidence type="ECO:0000313" key="3">
    <source>
        <dbReference type="Proteomes" id="UP000177174"/>
    </source>
</evidence>